<dbReference type="KEGG" id="vg:40075091"/>
<evidence type="ECO:0000313" key="1">
    <source>
        <dbReference type="EMBL" id="BAW98284.1"/>
    </source>
</evidence>
<reference evidence="1 2" key="1">
    <citation type="submission" date="2017-01" db="EMBL/GenBank/DDBJ databases">
        <title>Complete Genome Sequence of Vibrio Parahaemolyticus Bacteriophage pTD1.</title>
        <authorList>
            <person name="Midorikawa Y."/>
            <person name="Sano M."/>
        </authorList>
    </citation>
    <scope>NUCLEOTIDE SEQUENCE [LARGE SCALE GENOMIC DNA]</scope>
    <source>
        <strain evidence="1">PTD1</strain>
    </source>
</reference>
<dbReference type="OrthoDB" id="18655at10239"/>
<sequence>MTTTDNKENITMTKLTYVQRFATRFEKKIMKQMPELIKLYQRVANHDYYYDYCDAITGWRAGLESEQDILKQLDKNKEHEHHPILQTLWSNKGDKAAIKENNPFEAWLEKYHDASMEMYRFLEHLDRLEMTDEKLAHAIRAMRYVAKFLVEESKVEYHVHNHFPKLVYTKPLGDKSVGKKFVDKTSLPNKLQCNLNLLAVQVEMYDFDCLGELTPFLGTFDTVRFDPEVETEEHLAYINGYHFKTAYTVKGKLTSDIRRIYLRDLNTLTRVLANKQPVKDLYIASPQELS</sequence>
<dbReference type="RefSeq" id="YP_009599362.1">
    <property type="nucleotide sequence ID" value="NC_041916.1"/>
</dbReference>
<dbReference type="EMBL" id="AP017972">
    <property type="protein sequence ID" value="BAW98284.1"/>
    <property type="molecule type" value="Genomic_DNA"/>
</dbReference>
<name>A0A1Q2U2U4_9CAUD</name>
<organism evidence="1 2">
    <name type="scientific">Vibrio phage pTD1</name>
    <dbReference type="NCBI Taxonomy" id="1938577"/>
    <lineage>
        <taxon>Viruses</taxon>
        <taxon>Duplodnaviria</taxon>
        <taxon>Heunggongvirae</taxon>
        <taxon>Uroviricota</taxon>
        <taxon>Caudoviricetes</taxon>
        <taxon>Chimalliviridae</taxon>
        <taxon>Gorgonvirinae</taxon>
        <taxon>Tidunavirus</taxon>
        <taxon>Tidunavirus pTD1</taxon>
    </lineage>
</organism>
<evidence type="ECO:0000313" key="2">
    <source>
        <dbReference type="Proteomes" id="UP000221243"/>
    </source>
</evidence>
<protein>
    <submittedName>
        <fullName evidence="1">Uncharacterized protein</fullName>
    </submittedName>
</protein>
<dbReference type="GeneID" id="40075091"/>
<proteinExistence type="predicted"/>
<accession>A0A1Q2U2U4</accession>
<dbReference type="Proteomes" id="UP000221243">
    <property type="component" value="Segment"/>
</dbReference>
<keyword evidence="2" id="KW-1185">Reference proteome</keyword>